<dbReference type="Proteomes" id="UP001157125">
    <property type="component" value="Unassembled WGS sequence"/>
</dbReference>
<name>A0ABQ6I9T1_9MICO</name>
<dbReference type="InterPro" id="IPR000182">
    <property type="entry name" value="GNAT_dom"/>
</dbReference>
<comment type="caution">
    <text evidence="3">The sequence shown here is derived from an EMBL/GenBank/DDBJ whole genome shotgun (WGS) entry which is preliminary data.</text>
</comment>
<proteinExistence type="predicted"/>
<dbReference type="Pfam" id="PF13302">
    <property type="entry name" value="Acetyltransf_3"/>
    <property type="match status" value="1"/>
</dbReference>
<dbReference type="InterPro" id="IPR016181">
    <property type="entry name" value="Acyl_CoA_acyltransferase"/>
</dbReference>
<feature type="region of interest" description="Disordered" evidence="1">
    <location>
        <begin position="142"/>
        <end position="170"/>
    </location>
</feature>
<sequence>MTFADSPVLENARVRLEPLGQHHCDALAEAVAVDDLWRTWVTTVPAPHDMQEEIDRRLARQAAGEIAAWAIVNPASGSAVGMTTYLNLDTPNRRLEIGSTWLGRDAQRTGINPAAKAPAPGPRLRRPRMLRRRVPYALAQPPVTCRHRAPGRQARRRAALSRGVERRDTP</sequence>
<dbReference type="PANTHER" id="PTHR43610">
    <property type="entry name" value="BLL6696 PROTEIN"/>
    <property type="match status" value="1"/>
</dbReference>
<protein>
    <recommendedName>
        <fullName evidence="2">N-acetyltransferase domain-containing protein</fullName>
    </recommendedName>
</protein>
<accession>A0ABQ6I9T1</accession>
<feature type="compositionally biased region" description="Basic residues" evidence="1">
    <location>
        <begin position="145"/>
        <end position="159"/>
    </location>
</feature>
<organism evidence="3 4">
    <name type="scientific">Demequina litorisediminis</name>
    <dbReference type="NCBI Taxonomy" id="1849022"/>
    <lineage>
        <taxon>Bacteria</taxon>
        <taxon>Bacillati</taxon>
        <taxon>Actinomycetota</taxon>
        <taxon>Actinomycetes</taxon>
        <taxon>Micrococcales</taxon>
        <taxon>Demequinaceae</taxon>
        <taxon>Demequina</taxon>
    </lineage>
</organism>
<dbReference type="SUPFAM" id="SSF55729">
    <property type="entry name" value="Acyl-CoA N-acyltransferases (Nat)"/>
    <property type="match status" value="1"/>
</dbReference>
<reference evidence="4" key="1">
    <citation type="journal article" date="2019" name="Int. J. Syst. Evol. Microbiol.">
        <title>The Global Catalogue of Microorganisms (GCM) 10K type strain sequencing project: providing services to taxonomists for standard genome sequencing and annotation.</title>
        <authorList>
            <consortium name="The Broad Institute Genomics Platform"/>
            <consortium name="The Broad Institute Genome Sequencing Center for Infectious Disease"/>
            <person name="Wu L."/>
            <person name="Ma J."/>
        </authorList>
    </citation>
    <scope>NUCLEOTIDE SEQUENCE [LARGE SCALE GENOMIC DNA]</scope>
    <source>
        <strain evidence="4">NBRC 112299</strain>
    </source>
</reference>
<gene>
    <name evidence="3" type="ORF">GCM10025876_02840</name>
</gene>
<dbReference type="RefSeq" id="WP_348523368.1">
    <property type="nucleotide sequence ID" value="NZ_BSUN01000001.1"/>
</dbReference>
<evidence type="ECO:0000256" key="1">
    <source>
        <dbReference type="SAM" id="MobiDB-lite"/>
    </source>
</evidence>
<dbReference type="Gene3D" id="3.40.630.30">
    <property type="match status" value="1"/>
</dbReference>
<feature type="domain" description="N-acetyltransferase" evidence="2">
    <location>
        <begin position="13"/>
        <end position="115"/>
    </location>
</feature>
<dbReference type="PANTHER" id="PTHR43610:SF1">
    <property type="entry name" value="N-ACETYLTRANSFERASE DOMAIN-CONTAINING PROTEIN"/>
    <property type="match status" value="1"/>
</dbReference>
<evidence type="ECO:0000259" key="2">
    <source>
        <dbReference type="Pfam" id="PF13302"/>
    </source>
</evidence>
<evidence type="ECO:0000313" key="3">
    <source>
        <dbReference type="EMBL" id="GMA34080.1"/>
    </source>
</evidence>
<evidence type="ECO:0000313" key="4">
    <source>
        <dbReference type="Proteomes" id="UP001157125"/>
    </source>
</evidence>
<dbReference type="EMBL" id="BSUN01000001">
    <property type="protein sequence ID" value="GMA34080.1"/>
    <property type="molecule type" value="Genomic_DNA"/>
</dbReference>
<keyword evidence="4" id="KW-1185">Reference proteome</keyword>